<comment type="caution">
    <text evidence="7">The sequence shown here is derived from an EMBL/GenBank/DDBJ whole genome shotgun (WGS) entry which is preliminary data.</text>
</comment>
<feature type="domain" description="Ketosynthase family 3 (KS3)" evidence="6">
    <location>
        <begin position="10"/>
        <end position="446"/>
    </location>
</feature>
<dbReference type="PROSITE" id="PS00606">
    <property type="entry name" value="KS3_1"/>
    <property type="match status" value="1"/>
</dbReference>
<dbReference type="GO" id="GO:0004312">
    <property type="term" value="F:fatty acid synthase activity"/>
    <property type="evidence" value="ECO:0007669"/>
    <property type="project" value="TreeGrafter"/>
</dbReference>
<dbReference type="InterPro" id="IPR014030">
    <property type="entry name" value="Ketoacyl_synth_N"/>
</dbReference>
<sequence length="762" mass="85706">MSTINNNTSLEAIALIGISCEFAGDIHSPNDLWHALDESRDVGSEIPRDRLDIDSYCAHMFNMDNNHTLQKKLIRRGYFLSNNQWDTFEAGFFGLSDAEAGSIDPCHRLLMLKFVHLLDDAGYSMEKMHGTRTSVHIGQFSIDHANMSIRMEPEYRSRFHGPNSLLYNAAARLSYHFNLQGPNVSLDVACSSSLEAVHMAVETLRRHEADMAVCGGVNGIFAPENVLYTSIIGALSVDGRSRSFSADANGYAKGDGLGLMMLKRLSDAERDGDRIYCVIRDVLSNHDGSDDKSSFVVPSAAGQTRLLTDVYKRTNFDPQRIFYVEAHGTGTPVGDPIEANCLSRFFNRSSLEPPLLIGSVKSNLGHTEGAAGIAGLIKVAMCMHHRAIPPNMQFTSLNPRIEAQRYNLHVVQHSIPFPPSTDTDPIAIGINSFGMGGNNIIMKCTACNERNGNTRCEGCHSLFCLSCMNKHHDELVQQFQSIMNIRNETKESLNISELLSKNENQISCLIKINEWEQEMIQHIQEIATKVRLNVKETIAKQINTISDRFEKVSNHLQQQEKEENYLEDDIEKVKNQLNELNNDIQQMYDKIQVHCTIPDNIKWDTLVYLIDEELPRKITTEEINKIPLSNSIPIHITKSNASSDSVIVIDPNPKIDRYEICVNCQHRFYGLSSTNFCPECEQKLHIPFSHFNVNVHPQTHNVHLLAENHISTPVSSTIFNINESLLIYCPYCKNMNFTNQAGNNIGYHCAICQNLIPSIQHQ</sequence>
<dbReference type="EMBL" id="CAJNOE010000089">
    <property type="protein sequence ID" value="CAF0891634.1"/>
    <property type="molecule type" value="Genomic_DNA"/>
</dbReference>
<proteinExistence type="inferred from homology"/>
<evidence type="ECO:0000256" key="3">
    <source>
        <dbReference type="ARBA" id="ARBA00022679"/>
    </source>
</evidence>
<evidence type="ECO:0000313" key="7">
    <source>
        <dbReference type="EMBL" id="CAF0891634.1"/>
    </source>
</evidence>
<evidence type="ECO:0000256" key="2">
    <source>
        <dbReference type="ARBA" id="ARBA00022553"/>
    </source>
</evidence>
<dbReference type="Pfam" id="PF02801">
    <property type="entry name" value="Ketoacyl-synt_C"/>
    <property type="match status" value="1"/>
</dbReference>
<evidence type="ECO:0000313" key="8">
    <source>
        <dbReference type="Proteomes" id="UP000663860"/>
    </source>
</evidence>
<dbReference type="PROSITE" id="PS52004">
    <property type="entry name" value="KS3_2"/>
    <property type="match status" value="1"/>
</dbReference>
<dbReference type="Gene3D" id="3.40.47.10">
    <property type="match status" value="1"/>
</dbReference>
<evidence type="ECO:0000256" key="1">
    <source>
        <dbReference type="ARBA" id="ARBA00022450"/>
    </source>
</evidence>
<dbReference type="InterPro" id="IPR020841">
    <property type="entry name" value="PKS_Beta-ketoAc_synthase_dom"/>
</dbReference>
<accession>A0A813Z063</accession>
<dbReference type="SMART" id="SM00825">
    <property type="entry name" value="PKS_KS"/>
    <property type="match status" value="1"/>
</dbReference>
<dbReference type="GO" id="GO:0004315">
    <property type="term" value="F:3-oxoacyl-[acyl-carrier-protein] synthase activity"/>
    <property type="evidence" value="ECO:0007669"/>
    <property type="project" value="InterPro"/>
</dbReference>
<organism evidence="7 8">
    <name type="scientific">Adineta steineri</name>
    <dbReference type="NCBI Taxonomy" id="433720"/>
    <lineage>
        <taxon>Eukaryota</taxon>
        <taxon>Metazoa</taxon>
        <taxon>Spiralia</taxon>
        <taxon>Gnathifera</taxon>
        <taxon>Rotifera</taxon>
        <taxon>Eurotatoria</taxon>
        <taxon>Bdelloidea</taxon>
        <taxon>Adinetida</taxon>
        <taxon>Adinetidae</taxon>
        <taxon>Adineta</taxon>
    </lineage>
</organism>
<dbReference type="Proteomes" id="UP000663860">
    <property type="component" value="Unassembled WGS sequence"/>
</dbReference>
<dbReference type="CDD" id="cd19757">
    <property type="entry name" value="Bbox1"/>
    <property type="match status" value="1"/>
</dbReference>
<dbReference type="InterPro" id="IPR016039">
    <property type="entry name" value="Thiolase-like"/>
</dbReference>
<dbReference type="AlphaFoldDB" id="A0A813Z063"/>
<keyword evidence="5" id="KW-0175">Coiled coil</keyword>
<dbReference type="PANTHER" id="PTHR43775">
    <property type="entry name" value="FATTY ACID SYNTHASE"/>
    <property type="match status" value="1"/>
</dbReference>
<dbReference type="InterPro" id="IPR050091">
    <property type="entry name" value="PKS_NRPS_Biosynth_Enz"/>
</dbReference>
<dbReference type="InterPro" id="IPR018201">
    <property type="entry name" value="Ketoacyl_synth_AS"/>
</dbReference>
<evidence type="ECO:0000256" key="4">
    <source>
        <dbReference type="RuleBase" id="RU003694"/>
    </source>
</evidence>
<dbReference type="SUPFAM" id="SSF53901">
    <property type="entry name" value="Thiolase-like"/>
    <property type="match status" value="1"/>
</dbReference>
<protein>
    <recommendedName>
        <fullName evidence="6">Ketosynthase family 3 (KS3) domain-containing protein</fullName>
    </recommendedName>
</protein>
<dbReference type="GO" id="GO:0006633">
    <property type="term" value="P:fatty acid biosynthetic process"/>
    <property type="evidence" value="ECO:0007669"/>
    <property type="project" value="InterPro"/>
</dbReference>
<evidence type="ECO:0000256" key="5">
    <source>
        <dbReference type="SAM" id="Coils"/>
    </source>
</evidence>
<evidence type="ECO:0000259" key="6">
    <source>
        <dbReference type="PROSITE" id="PS52004"/>
    </source>
</evidence>
<name>A0A813Z063_9BILA</name>
<dbReference type="Pfam" id="PF00109">
    <property type="entry name" value="ketoacyl-synt"/>
    <property type="match status" value="1"/>
</dbReference>
<keyword evidence="3 4" id="KW-0808">Transferase</keyword>
<dbReference type="PANTHER" id="PTHR43775:SF37">
    <property type="entry name" value="SI:DKEY-61P9.11"/>
    <property type="match status" value="1"/>
</dbReference>
<dbReference type="CDD" id="cd00833">
    <property type="entry name" value="PKS"/>
    <property type="match status" value="1"/>
</dbReference>
<gene>
    <name evidence="7" type="ORF">IZO911_LOCUS11753</name>
</gene>
<keyword evidence="2" id="KW-0597">Phosphoprotein</keyword>
<reference evidence="7" key="1">
    <citation type="submission" date="2021-02" db="EMBL/GenBank/DDBJ databases">
        <authorList>
            <person name="Nowell W R."/>
        </authorList>
    </citation>
    <scope>NUCLEOTIDE SEQUENCE</scope>
</reference>
<comment type="similarity">
    <text evidence="4">Belongs to the thiolase-like superfamily. Beta-ketoacyl-ACP synthases family.</text>
</comment>
<dbReference type="InterPro" id="IPR014031">
    <property type="entry name" value="Ketoacyl_synth_C"/>
</dbReference>
<keyword evidence="1" id="KW-0596">Phosphopantetheine</keyword>
<feature type="coiled-coil region" evidence="5">
    <location>
        <begin position="542"/>
        <end position="590"/>
    </location>
</feature>